<dbReference type="PROSITE" id="PS50109">
    <property type="entry name" value="HIS_KIN"/>
    <property type="match status" value="1"/>
</dbReference>
<evidence type="ECO:0000256" key="5">
    <source>
        <dbReference type="ARBA" id="ARBA00022679"/>
    </source>
</evidence>
<keyword evidence="10 13" id="KW-1133">Transmembrane helix</keyword>
<evidence type="ECO:0000256" key="12">
    <source>
        <dbReference type="SAM" id="MobiDB-lite"/>
    </source>
</evidence>
<feature type="compositionally biased region" description="Pro residues" evidence="12">
    <location>
        <begin position="727"/>
        <end position="743"/>
    </location>
</feature>
<feature type="domain" description="NIT" evidence="15">
    <location>
        <begin position="103"/>
        <end position="363"/>
    </location>
</feature>
<keyword evidence="8" id="KW-0418">Kinase</keyword>
<dbReference type="InterPro" id="IPR005467">
    <property type="entry name" value="His_kinase_dom"/>
</dbReference>
<comment type="catalytic activity">
    <reaction evidence="1">
        <text>ATP + protein L-histidine = ADP + protein N-phospho-L-histidine.</text>
        <dbReference type="EC" id="2.7.13.3"/>
    </reaction>
</comment>
<dbReference type="CDD" id="cd06225">
    <property type="entry name" value="HAMP"/>
    <property type="match status" value="1"/>
</dbReference>
<feature type="region of interest" description="Disordered" evidence="12">
    <location>
        <begin position="712"/>
        <end position="1029"/>
    </location>
</feature>
<feature type="transmembrane region" description="Helical" evidence="13">
    <location>
        <begin position="371"/>
        <end position="395"/>
    </location>
</feature>
<evidence type="ECO:0000256" key="7">
    <source>
        <dbReference type="ARBA" id="ARBA00022741"/>
    </source>
</evidence>
<evidence type="ECO:0000259" key="14">
    <source>
        <dbReference type="PROSITE" id="PS50109"/>
    </source>
</evidence>
<dbReference type="SMART" id="SM00304">
    <property type="entry name" value="HAMP"/>
    <property type="match status" value="1"/>
</dbReference>
<evidence type="ECO:0000256" key="10">
    <source>
        <dbReference type="ARBA" id="ARBA00022989"/>
    </source>
</evidence>
<evidence type="ECO:0000256" key="9">
    <source>
        <dbReference type="ARBA" id="ARBA00022840"/>
    </source>
</evidence>
<dbReference type="SUPFAM" id="SSF55874">
    <property type="entry name" value="ATPase domain of HSP90 chaperone/DNA topoisomerase II/histidine kinase"/>
    <property type="match status" value="1"/>
</dbReference>
<dbReference type="Gene3D" id="6.10.340.10">
    <property type="match status" value="1"/>
</dbReference>
<evidence type="ECO:0000313" key="16">
    <source>
        <dbReference type="EMBL" id="MDT0308246.1"/>
    </source>
</evidence>
<keyword evidence="11" id="KW-0902">Two-component regulatory system</keyword>
<reference evidence="17" key="1">
    <citation type="submission" date="2023-07" db="EMBL/GenBank/DDBJ databases">
        <title>30 novel species of actinomycetes from the DSMZ collection.</title>
        <authorList>
            <person name="Nouioui I."/>
        </authorList>
    </citation>
    <scope>NUCLEOTIDE SEQUENCE [LARGE SCALE GENOMIC DNA]</scope>
    <source>
        <strain evidence="17">DSM 44917</strain>
    </source>
</reference>
<keyword evidence="9" id="KW-0067">ATP-binding</keyword>
<feature type="compositionally biased region" description="Basic and acidic residues" evidence="12">
    <location>
        <begin position="939"/>
        <end position="951"/>
    </location>
</feature>
<feature type="region of interest" description="Disordered" evidence="12">
    <location>
        <begin position="1"/>
        <end position="53"/>
    </location>
</feature>
<proteinExistence type="predicted"/>
<name>A0ABU2L9T9_9ACTN</name>
<keyword evidence="7" id="KW-0547">Nucleotide-binding</keyword>
<dbReference type="EC" id="2.7.13.3" evidence="3"/>
<feature type="compositionally biased region" description="Basic and acidic residues" evidence="12">
    <location>
        <begin position="902"/>
        <end position="911"/>
    </location>
</feature>
<evidence type="ECO:0000256" key="2">
    <source>
        <dbReference type="ARBA" id="ARBA00004370"/>
    </source>
</evidence>
<feature type="domain" description="Histidine kinase" evidence="14">
    <location>
        <begin position="581"/>
        <end position="688"/>
    </location>
</feature>
<dbReference type="InterPro" id="IPR050980">
    <property type="entry name" value="2C_sensor_his_kinase"/>
</dbReference>
<evidence type="ECO:0000256" key="6">
    <source>
        <dbReference type="ARBA" id="ARBA00022692"/>
    </source>
</evidence>
<organism evidence="16 17">
    <name type="scientific">Streptomyces boetiae</name>
    <dbReference type="NCBI Taxonomy" id="3075541"/>
    <lineage>
        <taxon>Bacteria</taxon>
        <taxon>Bacillati</taxon>
        <taxon>Actinomycetota</taxon>
        <taxon>Actinomycetes</taxon>
        <taxon>Kitasatosporales</taxon>
        <taxon>Streptomycetaceae</taxon>
        <taxon>Streptomyces</taxon>
    </lineage>
</organism>
<evidence type="ECO:0000256" key="3">
    <source>
        <dbReference type="ARBA" id="ARBA00012438"/>
    </source>
</evidence>
<dbReference type="Gene3D" id="3.30.565.10">
    <property type="entry name" value="Histidine kinase-like ATPase, C-terminal domain"/>
    <property type="match status" value="1"/>
</dbReference>
<dbReference type="Pfam" id="PF08376">
    <property type="entry name" value="NIT"/>
    <property type="match status" value="1"/>
</dbReference>
<dbReference type="SMART" id="SM00387">
    <property type="entry name" value="HATPase_c"/>
    <property type="match status" value="1"/>
</dbReference>
<feature type="compositionally biased region" description="Low complexity" evidence="12">
    <location>
        <begin position="744"/>
        <end position="761"/>
    </location>
</feature>
<dbReference type="PANTHER" id="PTHR44936">
    <property type="entry name" value="SENSOR PROTEIN CREC"/>
    <property type="match status" value="1"/>
</dbReference>
<dbReference type="PROSITE" id="PS50906">
    <property type="entry name" value="NIT"/>
    <property type="match status" value="1"/>
</dbReference>
<dbReference type="InterPro" id="IPR010910">
    <property type="entry name" value="Nitrate/nitrite_sensing_bac"/>
</dbReference>
<evidence type="ECO:0000313" key="17">
    <source>
        <dbReference type="Proteomes" id="UP001183388"/>
    </source>
</evidence>
<protein>
    <recommendedName>
        <fullName evidence="3">histidine kinase</fullName>
        <ecNumber evidence="3">2.7.13.3</ecNumber>
    </recommendedName>
</protein>
<feature type="compositionally biased region" description="Low complexity" evidence="12">
    <location>
        <begin position="784"/>
        <end position="803"/>
    </location>
</feature>
<accession>A0ABU2L9T9</accession>
<dbReference type="InterPro" id="IPR003594">
    <property type="entry name" value="HATPase_dom"/>
</dbReference>
<dbReference type="InterPro" id="IPR003660">
    <property type="entry name" value="HAMP_dom"/>
</dbReference>
<comment type="caution">
    <text evidence="16">The sequence shown here is derived from an EMBL/GenBank/DDBJ whole genome shotgun (WGS) entry which is preliminary data.</text>
</comment>
<dbReference type="Pfam" id="PF02518">
    <property type="entry name" value="HATPase_c"/>
    <property type="match status" value="1"/>
</dbReference>
<feature type="compositionally biased region" description="Pro residues" evidence="12">
    <location>
        <begin position="826"/>
        <end position="845"/>
    </location>
</feature>
<feature type="compositionally biased region" description="Low complexity" evidence="12">
    <location>
        <begin position="912"/>
        <end position="925"/>
    </location>
</feature>
<dbReference type="InterPro" id="IPR036890">
    <property type="entry name" value="HATPase_C_sf"/>
</dbReference>
<keyword evidence="5" id="KW-0808">Transferase</keyword>
<gene>
    <name evidence="16" type="ORF">RM780_14930</name>
</gene>
<dbReference type="Proteomes" id="UP001183388">
    <property type="component" value="Unassembled WGS sequence"/>
</dbReference>
<dbReference type="PANTHER" id="PTHR44936:SF9">
    <property type="entry name" value="SENSOR PROTEIN CREC"/>
    <property type="match status" value="1"/>
</dbReference>
<evidence type="ECO:0000256" key="1">
    <source>
        <dbReference type="ARBA" id="ARBA00000085"/>
    </source>
</evidence>
<evidence type="ECO:0000256" key="11">
    <source>
        <dbReference type="ARBA" id="ARBA00023012"/>
    </source>
</evidence>
<dbReference type="InterPro" id="IPR013587">
    <property type="entry name" value="Nitrate/nitrite_sensing"/>
</dbReference>
<evidence type="ECO:0000259" key="15">
    <source>
        <dbReference type="PROSITE" id="PS50906"/>
    </source>
</evidence>
<keyword evidence="4" id="KW-0597">Phosphoprotein</keyword>
<evidence type="ECO:0000256" key="8">
    <source>
        <dbReference type="ARBA" id="ARBA00022777"/>
    </source>
</evidence>
<keyword evidence="6 13" id="KW-0812">Transmembrane</keyword>
<dbReference type="EMBL" id="JAVREN010000019">
    <property type="protein sequence ID" value="MDT0308246.1"/>
    <property type="molecule type" value="Genomic_DNA"/>
</dbReference>
<keyword evidence="17" id="KW-1185">Reference proteome</keyword>
<comment type="subcellular location">
    <subcellularLocation>
        <location evidence="2">Membrane</location>
    </subcellularLocation>
</comment>
<evidence type="ECO:0000256" key="13">
    <source>
        <dbReference type="SAM" id="Phobius"/>
    </source>
</evidence>
<keyword evidence="13" id="KW-0472">Membrane</keyword>
<sequence length="1029" mass="109853">MRRSNATPAPSGESGDSRTDGRGNFTPPSVAARGDESLTPPPAPAPPSGSRLAPRNWRVATKLNAILLIPVLVALGLSGFQVYDAYTTWQEAEDAEHTAELVRASTAYGHALIDERDVTATALLEGRREDPEVIQARDATDRARGVFYAAVERAPRTETIQRRVQQVTRVEPDLQPLRERAYTDDLPGVDTEEAYVAVQHPLMSFANELGLDTGNVTSFGRSVYSLSLAKAASSLQRAIGTHLIVAPGPGEVLTEQQVDAFESYAYLERIASAEYAAAASPEDAGQLENLTADAAEQADAETRGAPPLEEMVQAIASGASPEELAEEGVTRDNWFRVATAEFDAYRAMEASLVDAAVEEARGIASDARRDVLVNSAVVVAALVLAFIFAGLMARFMSLNMRRLRSAAFEVAEQRLPAVVDELSRTVPGNVDTRVTPIAINSQDEIGEVARAFDQVHREAVRLAAEQALLRGNVNAIFTNLSSRNQALVERQLGLISELENNEADPEQLEHLFKLDHLATRMRRNGENLLVLAGEEPQHRWNQPVALIDVMRAAASEVEAYARIDMSAFPECDIHGAVVNDLAHLLAELLENATTFSSPHTKVLVTATRLPDGRIMIEIHDKGIGMTQEDFAEINKRLAEPPSVDAAVSRRMGLYVVGKLAERHNIRVQLRPSGEQSGTTALVMLPDAITLSSSSRAPQREEQFTVSRLIPEPQEPAGFLPAPAAAQPQPPAPAPRPAGPPAPAAVPRAAQGPGARRPAQGPLGFPRGGDTGEIPAVPPADRQRPAPQRPAAARFGTEPPAAERPAPPRPERRGPLGGLPALGSRPTAPPAGRPNPPAPSPAPRPGGPARHAAPPSDRPGFGAFQPRADSPHGGPGTAPQRVGFGGPDPVAAEYRTTTSAGLPRRERSRPGPEAEAAPPAREAAPVAPAPVPPAPGMARWEGRGPRREERQDGTTSAGLPRRVPRANLTEHTLPEPATGGPQISRDPAEVRGRLTSLRRGVQQGRGASTQRGAQNDERGLGPGHTYDQER</sequence>
<dbReference type="RefSeq" id="WP_311631193.1">
    <property type="nucleotide sequence ID" value="NZ_JAVREN010000019.1"/>
</dbReference>
<evidence type="ECO:0000256" key="4">
    <source>
        <dbReference type="ARBA" id="ARBA00022553"/>
    </source>
</evidence>